<feature type="non-terminal residue" evidence="1">
    <location>
        <position position="15"/>
    </location>
</feature>
<organism evidence="1 2">
    <name type="scientific">Vibrio harveyi</name>
    <name type="common">Beneckea harveyi</name>
    <dbReference type="NCBI Taxonomy" id="669"/>
    <lineage>
        <taxon>Bacteria</taxon>
        <taxon>Pseudomonadati</taxon>
        <taxon>Pseudomonadota</taxon>
        <taxon>Gammaproteobacteria</taxon>
        <taxon>Vibrionales</taxon>
        <taxon>Vibrionaceae</taxon>
        <taxon>Vibrio</taxon>
    </lineage>
</organism>
<proteinExistence type="predicted"/>
<name>A0A454CPW1_VIBHA</name>
<dbReference type="Proteomes" id="UP000008367">
    <property type="component" value="Unassembled WGS sequence"/>
</dbReference>
<gene>
    <name evidence="1" type="ORF">VCHENC02_5670A</name>
</gene>
<accession>A0A454CPW1</accession>
<protein>
    <submittedName>
        <fullName evidence="1">Uncharacterized protein</fullName>
    </submittedName>
</protein>
<sequence length="15" mass="1778">MTKSVINILKLINKY</sequence>
<comment type="caution">
    <text evidence="1">The sequence shown here is derived from an EMBL/GenBank/DDBJ whole genome shotgun (WGS) entry which is preliminary data.</text>
</comment>
<reference evidence="1 2" key="1">
    <citation type="submission" date="2012-10" db="EMBL/GenBank/DDBJ databases">
        <title>Genome sequence of Vibrio Cholerae HENC-02.</title>
        <authorList>
            <person name="Eppinger M."/>
            <person name="Hasan N.A."/>
            <person name="Sengamalay N."/>
            <person name="Hine E."/>
            <person name="Su Q."/>
            <person name="Daugherty S.C."/>
            <person name="Young S."/>
            <person name="Sadzewicz L."/>
            <person name="Tallon L."/>
            <person name="Cebula T.A."/>
            <person name="Ravel J."/>
            <person name="Colwell R.R."/>
        </authorList>
    </citation>
    <scope>NUCLEOTIDE SEQUENCE [LARGE SCALE GENOMIC DNA]</scope>
    <source>
        <strain evidence="1 2">HENC-02</strain>
    </source>
</reference>
<evidence type="ECO:0000313" key="1">
    <source>
        <dbReference type="EMBL" id="EKM28434.1"/>
    </source>
</evidence>
<evidence type="ECO:0000313" key="2">
    <source>
        <dbReference type="Proteomes" id="UP000008367"/>
    </source>
</evidence>
<dbReference type="EMBL" id="AJSR01002531">
    <property type="protein sequence ID" value="EKM28434.1"/>
    <property type="molecule type" value="Genomic_DNA"/>
</dbReference>